<dbReference type="AlphaFoldDB" id="A0A9P7YAL2"/>
<proteinExistence type="predicted"/>
<reference evidence="1" key="1">
    <citation type="journal article" date="2021" name="IMA Fungus">
        <title>Genomic characterization of three marine fungi, including Emericellopsis atlantica sp. nov. with signatures of a generalist lifestyle and marine biomass degradation.</title>
        <authorList>
            <person name="Hagestad O.C."/>
            <person name="Hou L."/>
            <person name="Andersen J.H."/>
            <person name="Hansen E.H."/>
            <person name="Altermark B."/>
            <person name="Li C."/>
            <person name="Kuhnert E."/>
            <person name="Cox R.J."/>
            <person name="Crous P.W."/>
            <person name="Spatafora J.W."/>
            <person name="Lail K."/>
            <person name="Amirebrahimi M."/>
            <person name="Lipzen A."/>
            <person name="Pangilinan J."/>
            <person name="Andreopoulos W."/>
            <person name="Hayes R.D."/>
            <person name="Ng V."/>
            <person name="Grigoriev I.V."/>
            <person name="Jackson S.A."/>
            <person name="Sutton T.D.S."/>
            <person name="Dobson A.D.W."/>
            <person name="Rama T."/>
        </authorList>
    </citation>
    <scope>NUCLEOTIDE SEQUENCE</scope>
    <source>
        <strain evidence="1">TRa018bII</strain>
    </source>
</reference>
<evidence type="ECO:0000313" key="2">
    <source>
        <dbReference type="Proteomes" id="UP000824998"/>
    </source>
</evidence>
<accession>A0A9P7YAL2</accession>
<dbReference type="Proteomes" id="UP000824998">
    <property type="component" value="Unassembled WGS sequence"/>
</dbReference>
<organism evidence="1 2">
    <name type="scientific">Amylocarpus encephaloides</name>
    <dbReference type="NCBI Taxonomy" id="45428"/>
    <lineage>
        <taxon>Eukaryota</taxon>
        <taxon>Fungi</taxon>
        <taxon>Dikarya</taxon>
        <taxon>Ascomycota</taxon>
        <taxon>Pezizomycotina</taxon>
        <taxon>Leotiomycetes</taxon>
        <taxon>Helotiales</taxon>
        <taxon>Helotiales incertae sedis</taxon>
        <taxon>Amylocarpus</taxon>
    </lineage>
</organism>
<sequence length="344" mass="38385">MAPMFGTGPATELWFPDEVDDQSLDTVSNDTHMYPMAVNQSSGTIPIDPAITSGDPELDSYPDELALQPPTTYVNLSAFPSRQTRRIDLDQFWRLPLQWRAYDSLDFPRIFQNHCLSPIATRLPNPLDIQTLYAPIPSTATPQDQMRIISAWARLFDEAFFFSSVLCHLKDGITFCDLPDGVMGLFQGVICIDIRLKGFPDVSSCTRYIGNRLHWHIATLLHEMLHAFLDFFSSSTLPCAVGGIGATGHGPAWADSMAILQRALQREVSFPVLCCIPIAIQDNIKGEPTWRPSDDQKIRWGLVKKGGKEAKLSPWNLTPDFAPSVDIPHPASVQGRWEFVNGNE</sequence>
<name>A0A9P7YAL2_9HELO</name>
<dbReference type="OrthoDB" id="3551462at2759"/>
<evidence type="ECO:0000313" key="1">
    <source>
        <dbReference type="EMBL" id="KAG9230194.1"/>
    </source>
</evidence>
<gene>
    <name evidence="1" type="ORF">BJ875DRAFT_488218</name>
</gene>
<keyword evidence="2" id="KW-1185">Reference proteome</keyword>
<protein>
    <submittedName>
        <fullName evidence="1">Uncharacterized protein</fullName>
    </submittedName>
</protein>
<comment type="caution">
    <text evidence="1">The sequence shown here is derived from an EMBL/GenBank/DDBJ whole genome shotgun (WGS) entry which is preliminary data.</text>
</comment>
<dbReference type="EMBL" id="MU251694">
    <property type="protein sequence ID" value="KAG9230194.1"/>
    <property type="molecule type" value="Genomic_DNA"/>
</dbReference>